<evidence type="ECO:0000256" key="6">
    <source>
        <dbReference type="ARBA" id="ARBA00022989"/>
    </source>
</evidence>
<evidence type="ECO:0000256" key="7">
    <source>
        <dbReference type="ARBA" id="ARBA00023136"/>
    </source>
</evidence>
<dbReference type="PANTHER" id="PTHR36838:SF4">
    <property type="entry name" value="AUXIN EFFLUX CARRIER FAMILY PROTEIN"/>
    <property type="match status" value="1"/>
</dbReference>
<evidence type="ECO:0000256" key="2">
    <source>
        <dbReference type="ARBA" id="ARBA00010145"/>
    </source>
</evidence>
<keyword evidence="7 8" id="KW-0472">Membrane</keyword>
<feature type="transmembrane region" description="Helical" evidence="8">
    <location>
        <begin position="226"/>
        <end position="250"/>
    </location>
</feature>
<dbReference type="GO" id="GO:0005886">
    <property type="term" value="C:plasma membrane"/>
    <property type="evidence" value="ECO:0007669"/>
    <property type="project" value="UniProtKB-SubCell"/>
</dbReference>
<evidence type="ECO:0000256" key="3">
    <source>
        <dbReference type="ARBA" id="ARBA00022448"/>
    </source>
</evidence>
<keyword evidence="3" id="KW-0813">Transport</keyword>
<evidence type="ECO:0000256" key="4">
    <source>
        <dbReference type="ARBA" id="ARBA00022475"/>
    </source>
</evidence>
<dbReference type="Proteomes" id="UP000754750">
    <property type="component" value="Unassembled WGS sequence"/>
</dbReference>
<dbReference type="EMBL" id="SVNY01000002">
    <property type="protein sequence ID" value="MBE6832770.1"/>
    <property type="molecule type" value="Genomic_DNA"/>
</dbReference>
<feature type="transmembrane region" description="Helical" evidence="8">
    <location>
        <begin position="68"/>
        <end position="91"/>
    </location>
</feature>
<feature type="transmembrane region" description="Helical" evidence="8">
    <location>
        <begin position="287"/>
        <end position="306"/>
    </location>
</feature>
<evidence type="ECO:0000313" key="10">
    <source>
        <dbReference type="Proteomes" id="UP000754750"/>
    </source>
</evidence>
<dbReference type="RefSeq" id="WP_326840041.1">
    <property type="nucleotide sequence ID" value="NZ_JBKWRC010000001.1"/>
</dbReference>
<dbReference type="Pfam" id="PF03547">
    <property type="entry name" value="Mem_trans"/>
    <property type="match status" value="1"/>
</dbReference>
<dbReference type="InterPro" id="IPR004776">
    <property type="entry name" value="Mem_transp_PIN-like"/>
</dbReference>
<dbReference type="PANTHER" id="PTHR36838">
    <property type="entry name" value="AUXIN EFFLUX CARRIER FAMILY PROTEIN"/>
    <property type="match status" value="1"/>
</dbReference>
<evidence type="ECO:0000256" key="5">
    <source>
        <dbReference type="ARBA" id="ARBA00022692"/>
    </source>
</evidence>
<feature type="transmembrane region" description="Helical" evidence="8">
    <location>
        <begin position="128"/>
        <end position="148"/>
    </location>
</feature>
<keyword evidence="6 8" id="KW-1133">Transmembrane helix</keyword>
<organism evidence="9 10">
    <name type="scientific">Faecalispora sporosphaeroides</name>
    <dbReference type="NCBI Taxonomy" id="1549"/>
    <lineage>
        <taxon>Bacteria</taxon>
        <taxon>Bacillati</taxon>
        <taxon>Bacillota</taxon>
        <taxon>Clostridia</taxon>
        <taxon>Eubacteriales</taxon>
        <taxon>Oscillospiraceae</taxon>
        <taxon>Faecalispora</taxon>
    </lineage>
</organism>
<dbReference type="Gene3D" id="1.20.1530.20">
    <property type="match status" value="1"/>
</dbReference>
<protein>
    <submittedName>
        <fullName evidence="9">AEC family transporter</fullName>
    </submittedName>
</protein>
<dbReference type="InterPro" id="IPR038770">
    <property type="entry name" value="Na+/solute_symporter_sf"/>
</dbReference>
<dbReference type="GO" id="GO:0055085">
    <property type="term" value="P:transmembrane transport"/>
    <property type="evidence" value="ECO:0007669"/>
    <property type="project" value="InterPro"/>
</dbReference>
<keyword evidence="4" id="KW-1003">Cell membrane</keyword>
<evidence type="ECO:0000313" key="9">
    <source>
        <dbReference type="EMBL" id="MBE6832770.1"/>
    </source>
</evidence>
<sequence>MENLILSAEVIAPLCILMSLGYFVKMKKMIGEQTVDQLNNLVFRIFLPTMLFYNIYQTHLSGMVRPRLLIYGFIAMMCMYFLSILIVLLTLKDNRQRGAVAQASFRSNFVIFGLPVTASLFGPEKAGITALLISLIVPMYNFLSVIVLEVFRGQKIRIGSIAKKVVTNPLIIGAVLGLLCLFFGIRLPNVAEKIVGDIAGSATPLALIGLGASFSFADTRAYRKPLAIGVFNKLILAPLLFLSAAVALGFRNEELAALTGMLGAPAAVSSYTMAQQMGSDGKLASQLVVYTSICSIFTMFLLIFGLKQIGVM</sequence>
<comment type="caution">
    <text evidence="9">The sequence shown here is derived from an EMBL/GenBank/DDBJ whole genome shotgun (WGS) entry which is preliminary data.</text>
</comment>
<comment type="similarity">
    <text evidence="2">Belongs to the auxin efflux carrier (TC 2.A.69) family.</text>
</comment>
<evidence type="ECO:0000256" key="1">
    <source>
        <dbReference type="ARBA" id="ARBA00004651"/>
    </source>
</evidence>
<reference evidence="9" key="1">
    <citation type="submission" date="2019-04" db="EMBL/GenBank/DDBJ databases">
        <title>Evolution of Biomass-Degrading Anaerobic Consortia Revealed by Metagenomics.</title>
        <authorList>
            <person name="Peng X."/>
        </authorList>
    </citation>
    <scope>NUCLEOTIDE SEQUENCE</scope>
    <source>
        <strain evidence="9">SIG551</strain>
    </source>
</reference>
<accession>A0A928Q4C4</accession>
<feature type="transmembrane region" description="Helical" evidence="8">
    <location>
        <begin position="38"/>
        <end position="56"/>
    </location>
</feature>
<gene>
    <name evidence="9" type="ORF">E7512_04190</name>
</gene>
<comment type="subcellular location">
    <subcellularLocation>
        <location evidence="1">Cell membrane</location>
        <topology evidence="1">Multi-pass membrane protein</topology>
    </subcellularLocation>
</comment>
<proteinExistence type="inferred from homology"/>
<feature type="transmembrane region" description="Helical" evidence="8">
    <location>
        <begin position="194"/>
        <end position="214"/>
    </location>
</feature>
<dbReference type="AlphaFoldDB" id="A0A928Q4C4"/>
<name>A0A928Q4C4_9FIRM</name>
<evidence type="ECO:0000256" key="8">
    <source>
        <dbReference type="SAM" id="Phobius"/>
    </source>
</evidence>
<feature type="transmembrane region" description="Helical" evidence="8">
    <location>
        <begin position="6"/>
        <end position="26"/>
    </location>
</feature>
<feature type="transmembrane region" description="Helical" evidence="8">
    <location>
        <begin position="103"/>
        <end position="122"/>
    </location>
</feature>
<feature type="transmembrane region" description="Helical" evidence="8">
    <location>
        <begin position="169"/>
        <end position="188"/>
    </location>
</feature>
<keyword evidence="5 8" id="KW-0812">Transmembrane</keyword>